<dbReference type="SMART" id="SM00175">
    <property type="entry name" value="RAB"/>
    <property type="match status" value="1"/>
</dbReference>
<dbReference type="Gene3D" id="3.40.50.300">
    <property type="entry name" value="P-loop containing nucleotide triphosphate hydrolases"/>
    <property type="match status" value="1"/>
</dbReference>
<dbReference type="SMART" id="SM00177">
    <property type="entry name" value="ARF"/>
    <property type="match status" value="1"/>
</dbReference>
<dbReference type="NCBIfam" id="TIGR00231">
    <property type="entry name" value="small_GTP"/>
    <property type="match status" value="1"/>
</dbReference>
<proteinExistence type="inferred from homology"/>
<dbReference type="SMART" id="SM00176">
    <property type="entry name" value="RAN"/>
    <property type="match status" value="1"/>
</dbReference>
<dbReference type="Proteomes" id="UP000678393">
    <property type="component" value="Unassembled WGS sequence"/>
</dbReference>
<dbReference type="CDD" id="cd01860">
    <property type="entry name" value="Rab5_related"/>
    <property type="match status" value="1"/>
</dbReference>
<evidence type="ECO:0000256" key="2">
    <source>
        <dbReference type="ARBA" id="ARBA00022741"/>
    </source>
</evidence>
<dbReference type="InterPro" id="IPR001806">
    <property type="entry name" value="Small_GTPase"/>
</dbReference>
<dbReference type="AlphaFoldDB" id="A0A8S3ZTL3"/>
<name>A0A8S3ZTL3_9EUPU</name>
<dbReference type="InterPro" id="IPR005225">
    <property type="entry name" value="Small_GTP-bd"/>
</dbReference>
<gene>
    <name evidence="4" type="ORF">CUNI_LOCUS18311</name>
</gene>
<dbReference type="GO" id="GO:0005525">
    <property type="term" value="F:GTP binding"/>
    <property type="evidence" value="ECO:0007669"/>
    <property type="project" value="InterPro"/>
</dbReference>
<comment type="caution">
    <text evidence="4">The sequence shown here is derived from an EMBL/GenBank/DDBJ whole genome shotgun (WGS) entry which is preliminary data.</text>
</comment>
<evidence type="ECO:0000313" key="4">
    <source>
        <dbReference type="EMBL" id="CAG5132753.1"/>
    </source>
</evidence>
<dbReference type="InterPro" id="IPR027417">
    <property type="entry name" value="P-loop_NTPase"/>
</dbReference>
<comment type="similarity">
    <text evidence="1">Belongs to the small GTPase superfamily. Rab family.</text>
</comment>
<dbReference type="PROSITE" id="PS51421">
    <property type="entry name" value="RAS"/>
    <property type="match status" value="1"/>
</dbReference>
<evidence type="ECO:0000313" key="5">
    <source>
        <dbReference type="Proteomes" id="UP000678393"/>
    </source>
</evidence>
<feature type="region of interest" description="Disordered" evidence="3">
    <location>
        <begin position="181"/>
        <end position="243"/>
    </location>
</feature>
<protein>
    <submittedName>
        <fullName evidence="4">Uncharacterized protein</fullName>
    </submittedName>
</protein>
<evidence type="ECO:0000256" key="1">
    <source>
        <dbReference type="ARBA" id="ARBA00006270"/>
    </source>
</evidence>
<dbReference type="SMART" id="SM00174">
    <property type="entry name" value="RHO"/>
    <property type="match status" value="1"/>
</dbReference>
<accession>A0A8S3ZTL3</accession>
<dbReference type="GO" id="GO:0003924">
    <property type="term" value="F:GTPase activity"/>
    <property type="evidence" value="ECO:0007669"/>
    <property type="project" value="InterPro"/>
</dbReference>
<dbReference type="PROSITE" id="PS51419">
    <property type="entry name" value="RAB"/>
    <property type="match status" value="1"/>
</dbReference>
<sequence length="243" mass="26546">MKLVALTLKKNIMSMRDIKVCLLGESGVGKSSIVMRFVTNTFKSALESTIGASFMTKTIVVDGDTFKFQIWDTAGQEKYRALAPMYYRGSAAAIIVYDVTRESSFHAVKGWVHELQRHGPSKIVLAIAGNKCDLEDLREVQERDAQEYAREIGAIFCETSAMTATNVPELFDKIARMLPPEDSGSISSQTGSNSVSLRNSANKKGRCCSGSSTEDESLSEQAFRRSGAVPRVAGYRSGTFPSS</sequence>
<organism evidence="4 5">
    <name type="scientific">Candidula unifasciata</name>
    <dbReference type="NCBI Taxonomy" id="100452"/>
    <lineage>
        <taxon>Eukaryota</taxon>
        <taxon>Metazoa</taxon>
        <taxon>Spiralia</taxon>
        <taxon>Lophotrochozoa</taxon>
        <taxon>Mollusca</taxon>
        <taxon>Gastropoda</taxon>
        <taxon>Heterobranchia</taxon>
        <taxon>Euthyneura</taxon>
        <taxon>Panpulmonata</taxon>
        <taxon>Eupulmonata</taxon>
        <taxon>Stylommatophora</taxon>
        <taxon>Helicina</taxon>
        <taxon>Helicoidea</taxon>
        <taxon>Geomitridae</taxon>
        <taxon>Candidula</taxon>
    </lineage>
</organism>
<feature type="compositionally biased region" description="Low complexity" evidence="3">
    <location>
        <begin position="183"/>
        <end position="196"/>
    </location>
</feature>
<dbReference type="FunFam" id="3.40.50.300:FF:000808">
    <property type="entry name" value="Small GTP-binding protein, putative"/>
    <property type="match status" value="1"/>
</dbReference>
<keyword evidence="5" id="KW-1185">Reference proteome</keyword>
<dbReference type="SUPFAM" id="SSF52540">
    <property type="entry name" value="P-loop containing nucleoside triphosphate hydrolases"/>
    <property type="match status" value="1"/>
</dbReference>
<keyword evidence="2" id="KW-0547">Nucleotide-binding</keyword>
<dbReference type="EMBL" id="CAJHNH020005624">
    <property type="protein sequence ID" value="CAG5132753.1"/>
    <property type="molecule type" value="Genomic_DNA"/>
</dbReference>
<dbReference type="Pfam" id="PF00071">
    <property type="entry name" value="Ras"/>
    <property type="match status" value="1"/>
</dbReference>
<evidence type="ECO:0000256" key="3">
    <source>
        <dbReference type="SAM" id="MobiDB-lite"/>
    </source>
</evidence>
<dbReference type="OrthoDB" id="63533at2759"/>
<reference evidence="4" key="1">
    <citation type="submission" date="2021-04" db="EMBL/GenBank/DDBJ databases">
        <authorList>
            <consortium name="Molecular Ecology Group"/>
        </authorList>
    </citation>
    <scope>NUCLEOTIDE SEQUENCE</scope>
</reference>
<dbReference type="PRINTS" id="PR00449">
    <property type="entry name" value="RASTRNSFRMNG"/>
</dbReference>
<dbReference type="PANTHER" id="PTHR47978">
    <property type="match status" value="1"/>
</dbReference>
<dbReference type="SMART" id="SM00173">
    <property type="entry name" value="RAS"/>
    <property type="match status" value="1"/>
</dbReference>